<dbReference type="Pfam" id="PF04909">
    <property type="entry name" value="Amidohydro_2"/>
    <property type="match status" value="1"/>
</dbReference>
<reference evidence="3" key="1">
    <citation type="submission" date="2021-06" db="EMBL/GenBank/DDBJ databases">
        <authorList>
            <person name="Arsene-Ploetze F."/>
        </authorList>
    </citation>
    <scope>NUCLEOTIDE SEQUENCE</scope>
    <source>
        <strain evidence="3">SBRY1</strain>
    </source>
</reference>
<dbReference type="InterPro" id="IPR032465">
    <property type="entry name" value="ACMSD"/>
</dbReference>
<sequence length="246" mass="26695">MPIIDVHAHWGPWPFHMDVGSTRLNLELMDRYGIDLQIVSAAEAVTYDAVGGNAALREVLGAEPRLRGYAVVNPNRVEDSAADLRRCMDTGRFVGAKIHTTYPGRSIGSPQMRETFAMLDEAGVPLLLHTWGPDVALLPGLLAGLPRLRVIVGHAGGDAWQEAAHAAASCDRLYLEHCRTVADAGRIPYARQAGVPVERLLFGTDSTLVDPCVALGVIRDAAFTPDELERVLWRNATELFALPSPT</sequence>
<dbReference type="GO" id="GO:0016787">
    <property type="term" value="F:hydrolase activity"/>
    <property type="evidence" value="ECO:0007669"/>
    <property type="project" value="InterPro"/>
</dbReference>
<dbReference type="RefSeq" id="WP_205045900.1">
    <property type="nucleotide sequence ID" value="NZ_CAJVAX010000004.1"/>
</dbReference>
<feature type="domain" description="Amidohydrolase-related" evidence="2">
    <location>
        <begin position="4"/>
        <end position="241"/>
    </location>
</feature>
<dbReference type="Proteomes" id="UP001153328">
    <property type="component" value="Unassembled WGS sequence"/>
</dbReference>
<evidence type="ECO:0000313" key="3">
    <source>
        <dbReference type="EMBL" id="CAG7617272.1"/>
    </source>
</evidence>
<dbReference type="InterPro" id="IPR032466">
    <property type="entry name" value="Metal_Hydrolase"/>
</dbReference>
<protein>
    <submittedName>
        <fullName evidence="3">Amidohydrolase family protein</fullName>
    </submittedName>
</protein>
<name>A0A9W4E2W0_9ACTN</name>
<keyword evidence="1" id="KW-0456">Lyase</keyword>
<dbReference type="InterPro" id="IPR006680">
    <property type="entry name" value="Amidohydro-rel"/>
</dbReference>
<evidence type="ECO:0000313" key="4">
    <source>
        <dbReference type="Proteomes" id="UP001153328"/>
    </source>
</evidence>
<evidence type="ECO:0000256" key="1">
    <source>
        <dbReference type="ARBA" id="ARBA00023239"/>
    </source>
</evidence>
<dbReference type="EMBL" id="CAJVAX010000004">
    <property type="protein sequence ID" value="CAG7617272.1"/>
    <property type="molecule type" value="Genomic_DNA"/>
</dbReference>
<dbReference type="GO" id="GO:0016831">
    <property type="term" value="F:carboxy-lyase activity"/>
    <property type="evidence" value="ECO:0007669"/>
    <property type="project" value="InterPro"/>
</dbReference>
<dbReference type="AlphaFoldDB" id="A0A9W4E2W0"/>
<comment type="caution">
    <text evidence="3">The sequence shown here is derived from an EMBL/GenBank/DDBJ whole genome shotgun (WGS) entry which is preliminary data.</text>
</comment>
<dbReference type="GO" id="GO:0005737">
    <property type="term" value="C:cytoplasm"/>
    <property type="evidence" value="ECO:0007669"/>
    <property type="project" value="TreeGrafter"/>
</dbReference>
<organism evidence="3 4">
    <name type="scientific">Actinacidiphila bryophytorum</name>
    <dbReference type="NCBI Taxonomy" id="1436133"/>
    <lineage>
        <taxon>Bacteria</taxon>
        <taxon>Bacillati</taxon>
        <taxon>Actinomycetota</taxon>
        <taxon>Actinomycetes</taxon>
        <taxon>Kitasatosporales</taxon>
        <taxon>Streptomycetaceae</taxon>
        <taxon>Actinacidiphila</taxon>
    </lineage>
</organism>
<dbReference type="PANTHER" id="PTHR21240:SF28">
    <property type="entry name" value="ISO-OROTATE DECARBOXYLASE (EUROFUNG)"/>
    <property type="match status" value="1"/>
</dbReference>
<dbReference type="Gene3D" id="3.20.20.140">
    <property type="entry name" value="Metal-dependent hydrolases"/>
    <property type="match status" value="1"/>
</dbReference>
<keyword evidence="4" id="KW-1185">Reference proteome</keyword>
<gene>
    <name evidence="3" type="ORF">SBRY_120002</name>
</gene>
<proteinExistence type="predicted"/>
<dbReference type="GO" id="GO:0019748">
    <property type="term" value="P:secondary metabolic process"/>
    <property type="evidence" value="ECO:0007669"/>
    <property type="project" value="TreeGrafter"/>
</dbReference>
<dbReference type="SUPFAM" id="SSF51556">
    <property type="entry name" value="Metallo-dependent hydrolases"/>
    <property type="match status" value="1"/>
</dbReference>
<accession>A0A9W4E2W0</accession>
<dbReference type="PANTHER" id="PTHR21240">
    <property type="entry name" value="2-AMINO-3-CARBOXYLMUCONATE-6-SEMIALDEHYDE DECARBOXYLASE"/>
    <property type="match status" value="1"/>
</dbReference>
<evidence type="ECO:0000259" key="2">
    <source>
        <dbReference type="Pfam" id="PF04909"/>
    </source>
</evidence>